<reference evidence="3 4" key="1">
    <citation type="submission" date="2016-11" db="EMBL/GenBank/DDBJ databases">
        <title>Paenibacillus species isolates.</title>
        <authorList>
            <person name="Beno S.M."/>
        </authorList>
    </citation>
    <scope>NUCLEOTIDE SEQUENCE [LARGE SCALE GENOMIC DNA]</scope>
    <source>
        <strain evidence="3 4">FSL R5-0378</strain>
    </source>
</reference>
<dbReference type="STRING" id="297318.BK138_09455"/>
<evidence type="ECO:0008006" key="5">
    <source>
        <dbReference type="Google" id="ProtNLM"/>
    </source>
</evidence>
<feature type="domain" description="XdhC Rossmann" evidence="2">
    <location>
        <begin position="196"/>
        <end position="331"/>
    </location>
</feature>
<evidence type="ECO:0000259" key="1">
    <source>
        <dbReference type="Pfam" id="PF02625"/>
    </source>
</evidence>
<dbReference type="PANTHER" id="PTHR30388">
    <property type="entry name" value="ALDEHYDE OXIDOREDUCTASE MOLYBDENUM COFACTOR ASSEMBLY PROTEIN"/>
    <property type="match status" value="1"/>
</dbReference>
<protein>
    <recommendedName>
        <fullName evidence="5">Xanthine dehydrogenase</fullName>
    </recommendedName>
</protein>
<gene>
    <name evidence="3" type="ORF">BK138_09455</name>
</gene>
<comment type="caution">
    <text evidence="3">The sequence shown here is derived from an EMBL/GenBank/DDBJ whole genome shotgun (WGS) entry which is preliminary data.</text>
</comment>
<dbReference type="InterPro" id="IPR003777">
    <property type="entry name" value="XdhC_CoxI"/>
</dbReference>
<keyword evidence="4" id="KW-1185">Reference proteome</keyword>
<dbReference type="Proteomes" id="UP000187172">
    <property type="component" value="Unassembled WGS sequence"/>
</dbReference>
<accession>A0A1R1F3W1</accession>
<evidence type="ECO:0000313" key="4">
    <source>
        <dbReference type="Proteomes" id="UP000187172"/>
    </source>
</evidence>
<dbReference type="InterPro" id="IPR052698">
    <property type="entry name" value="MoCofactor_Util/Proc"/>
</dbReference>
<dbReference type="PANTHER" id="PTHR30388:SF6">
    <property type="entry name" value="XANTHINE DEHYDROGENASE SUBUNIT A-RELATED"/>
    <property type="match status" value="1"/>
</dbReference>
<dbReference type="InterPro" id="IPR027051">
    <property type="entry name" value="XdhC_Rossmann_dom"/>
</dbReference>
<dbReference type="RefSeq" id="WP_076168706.1">
    <property type="nucleotide sequence ID" value="NZ_MRTP01000001.1"/>
</dbReference>
<dbReference type="Pfam" id="PF02625">
    <property type="entry name" value="XdhC_CoxI"/>
    <property type="match status" value="1"/>
</dbReference>
<evidence type="ECO:0000313" key="3">
    <source>
        <dbReference type="EMBL" id="OMF58710.1"/>
    </source>
</evidence>
<dbReference type="EMBL" id="MRTP01000001">
    <property type="protein sequence ID" value="OMF58710.1"/>
    <property type="molecule type" value="Genomic_DNA"/>
</dbReference>
<sequence>MEDIHRILEALQQCGQRSVLATITRVEGSAYRKEGASMLLFEDGTQIGVLSAGCLEADIAARVPELLAAGVPCTYTFDLDTADPLSWGEGPGCGGVIQVTAVAVGDQLRGHLQMLKEYLDDQTEVMLILKNSTDPLGVGYSFVTSSRHRFGEWPGSFPKALLDWAAARIGWRSGMQIVPGETEEVFVHTYFPKPRLTLFGAGPDARPLASFAAAAGFTVTVADWRAALCDRSFFPDARTLLDGFPEETAGRMRWTPNDYVVIMTHHFRRDRELIRILSGHNLAYVGLLGSKRRTQRLLESGSLPEQWHAPVGLPIGAEGPEEIAFSIVAELIQVYRTSRKRRLSYEAT</sequence>
<dbReference type="Gene3D" id="3.40.50.720">
    <property type="entry name" value="NAD(P)-binding Rossmann-like Domain"/>
    <property type="match status" value="1"/>
</dbReference>
<proteinExistence type="predicted"/>
<name>A0A1R1F3W1_9BACL</name>
<evidence type="ECO:0000259" key="2">
    <source>
        <dbReference type="Pfam" id="PF13478"/>
    </source>
</evidence>
<organism evidence="3 4">
    <name type="scientific">Paenibacillus rhizosphaerae</name>
    <dbReference type="NCBI Taxonomy" id="297318"/>
    <lineage>
        <taxon>Bacteria</taxon>
        <taxon>Bacillati</taxon>
        <taxon>Bacillota</taxon>
        <taxon>Bacilli</taxon>
        <taxon>Bacillales</taxon>
        <taxon>Paenibacillaceae</taxon>
        <taxon>Paenibacillus</taxon>
    </lineage>
</organism>
<dbReference type="Pfam" id="PF13478">
    <property type="entry name" value="XdhC_C"/>
    <property type="match status" value="1"/>
</dbReference>
<feature type="domain" description="XdhC- CoxI" evidence="1">
    <location>
        <begin position="14"/>
        <end position="78"/>
    </location>
</feature>
<dbReference type="AlphaFoldDB" id="A0A1R1F3W1"/>